<dbReference type="Pfam" id="PF08309">
    <property type="entry name" value="LVIVD"/>
    <property type="match status" value="3"/>
</dbReference>
<evidence type="ECO:0000313" key="2">
    <source>
        <dbReference type="Proteomes" id="UP001596328"/>
    </source>
</evidence>
<keyword evidence="2" id="KW-1185">Reference proteome</keyword>
<evidence type="ECO:0000313" key="1">
    <source>
        <dbReference type="EMBL" id="MFC6726980.1"/>
    </source>
</evidence>
<organism evidence="1 2">
    <name type="scientific">Halobium palmae</name>
    <dbReference type="NCBI Taxonomy" id="1776492"/>
    <lineage>
        <taxon>Archaea</taxon>
        <taxon>Methanobacteriati</taxon>
        <taxon>Methanobacteriota</taxon>
        <taxon>Stenosarchaea group</taxon>
        <taxon>Halobacteria</taxon>
        <taxon>Halobacteriales</taxon>
        <taxon>Haloferacaceae</taxon>
        <taxon>Halobium</taxon>
    </lineage>
</organism>
<reference evidence="1 2" key="1">
    <citation type="journal article" date="2019" name="Int. J. Syst. Evol. Microbiol.">
        <title>The Global Catalogue of Microorganisms (GCM) 10K type strain sequencing project: providing services to taxonomists for standard genome sequencing and annotation.</title>
        <authorList>
            <consortium name="The Broad Institute Genomics Platform"/>
            <consortium name="The Broad Institute Genome Sequencing Center for Infectious Disease"/>
            <person name="Wu L."/>
            <person name="Ma J."/>
        </authorList>
    </citation>
    <scope>NUCLEOTIDE SEQUENCE [LARGE SCALE GENOMIC DNA]</scope>
    <source>
        <strain evidence="1 2">NBRC 111368</strain>
    </source>
</reference>
<dbReference type="AlphaFoldDB" id="A0ABD5S5M7"/>
<dbReference type="Proteomes" id="UP001596328">
    <property type="component" value="Unassembled WGS sequence"/>
</dbReference>
<protein>
    <submittedName>
        <fullName evidence="1">LVIVD repeat-containing protein</fullName>
    </submittedName>
</protein>
<dbReference type="InterPro" id="IPR013211">
    <property type="entry name" value="LVIVD"/>
</dbReference>
<feature type="non-terminal residue" evidence="1">
    <location>
        <position position="1"/>
    </location>
</feature>
<proteinExistence type="predicted"/>
<sequence length="172" mass="18667">LLADRENGPLRGVYDVKVDGDTLLVVGPANPLGEALHGALVVDVSDPANPEEVSFFGTDYPIHNAYLRDGYAYLTANDWERNPIVVVDVSGSNPEEVGRWSILDRDEAWGDVPAGVRTVHDVHVQDDVAYLVHWDAGTWLLDVSDPSNPTYLADFRGQSIEELASVDGQAAA</sequence>
<accession>A0ABD5S5M7</accession>
<gene>
    <name evidence="1" type="ORF">ACFQE1_21885</name>
</gene>
<dbReference type="EMBL" id="JBHSWU010001565">
    <property type="protein sequence ID" value="MFC6726980.1"/>
    <property type="molecule type" value="Genomic_DNA"/>
</dbReference>
<feature type="non-terminal residue" evidence="1">
    <location>
        <position position="172"/>
    </location>
</feature>
<name>A0ABD5S5M7_9EURY</name>
<comment type="caution">
    <text evidence="1">The sequence shown here is derived from an EMBL/GenBank/DDBJ whole genome shotgun (WGS) entry which is preliminary data.</text>
</comment>